<comment type="caution">
    <text evidence="2">The sequence shown here is derived from an EMBL/GenBank/DDBJ whole genome shotgun (WGS) entry which is preliminary data.</text>
</comment>
<feature type="domain" description="VOC" evidence="1">
    <location>
        <begin position="59"/>
        <end position="197"/>
    </location>
</feature>
<gene>
    <name evidence="2" type="ORF">CHU95_21070</name>
</gene>
<dbReference type="SUPFAM" id="SSF54593">
    <property type="entry name" value="Glyoxalase/Bleomycin resistance protein/Dihydroxybiphenyl dioxygenase"/>
    <property type="match status" value="1"/>
</dbReference>
<evidence type="ECO:0000259" key="1">
    <source>
        <dbReference type="PROSITE" id="PS51819"/>
    </source>
</evidence>
<sequence>MAGPFPSLTGWRGAGLSFERSWIMKKLTFTLLAAVFLSGPVGAEVKPAGADSASYDGVHYKRATILTTDLDRSLTFYRDLMGLKVEVEMPLKPTSYAYVMFNIDSKAQMRMAMLSSDTQQRTLAIIEVKGAPIHMPTAPRPHAMVLQSPDLPGMAARARERGLTVFKELDLTTVDGRQGKEQGLLDPDGHLVILYQLNP</sequence>
<dbReference type="Gene3D" id="3.10.180.10">
    <property type="entry name" value="2,3-Dihydroxybiphenyl 1,2-Dioxygenase, domain 1"/>
    <property type="match status" value="1"/>
</dbReference>
<dbReference type="PROSITE" id="PS51819">
    <property type="entry name" value="VOC"/>
    <property type="match status" value="1"/>
</dbReference>
<evidence type="ECO:0000313" key="3">
    <source>
        <dbReference type="Proteomes" id="UP000216998"/>
    </source>
</evidence>
<name>A0A255YR22_9PROT</name>
<dbReference type="InterPro" id="IPR037523">
    <property type="entry name" value="VOC_core"/>
</dbReference>
<dbReference type="InterPro" id="IPR004360">
    <property type="entry name" value="Glyas_Fos-R_dOase_dom"/>
</dbReference>
<dbReference type="Proteomes" id="UP000216998">
    <property type="component" value="Unassembled WGS sequence"/>
</dbReference>
<dbReference type="EMBL" id="NOXU01000032">
    <property type="protein sequence ID" value="OYQ31631.1"/>
    <property type="molecule type" value="Genomic_DNA"/>
</dbReference>
<proteinExistence type="predicted"/>
<accession>A0A255YR22</accession>
<organism evidence="2 3">
    <name type="scientific">Niveispirillum lacus</name>
    <dbReference type="NCBI Taxonomy" id="1981099"/>
    <lineage>
        <taxon>Bacteria</taxon>
        <taxon>Pseudomonadati</taxon>
        <taxon>Pseudomonadota</taxon>
        <taxon>Alphaproteobacteria</taxon>
        <taxon>Rhodospirillales</taxon>
        <taxon>Azospirillaceae</taxon>
        <taxon>Niveispirillum</taxon>
    </lineage>
</organism>
<keyword evidence="3" id="KW-1185">Reference proteome</keyword>
<dbReference type="InterPro" id="IPR029068">
    <property type="entry name" value="Glyas_Bleomycin-R_OHBP_Dase"/>
</dbReference>
<reference evidence="2 3" key="1">
    <citation type="submission" date="2017-07" db="EMBL/GenBank/DDBJ databases">
        <title>Niveispirillum cyanobacteriorum sp. nov., isolated from cyanobacterial aggregates in a eutrophic lake.</title>
        <authorList>
            <person name="Cai H."/>
        </authorList>
    </citation>
    <scope>NUCLEOTIDE SEQUENCE [LARGE SCALE GENOMIC DNA]</scope>
    <source>
        <strain evidence="3">TH1-14</strain>
    </source>
</reference>
<dbReference type="AlphaFoldDB" id="A0A255YR22"/>
<protein>
    <recommendedName>
        <fullName evidence="1">VOC domain-containing protein</fullName>
    </recommendedName>
</protein>
<evidence type="ECO:0000313" key="2">
    <source>
        <dbReference type="EMBL" id="OYQ31631.1"/>
    </source>
</evidence>
<dbReference type="Pfam" id="PF00903">
    <property type="entry name" value="Glyoxalase"/>
    <property type="match status" value="1"/>
</dbReference>